<feature type="region of interest" description="Disordered" evidence="1">
    <location>
        <begin position="157"/>
        <end position="218"/>
    </location>
</feature>
<dbReference type="EMBL" id="JBBWRZ010000002">
    <property type="protein sequence ID" value="KAK8243903.1"/>
    <property type="molecule type" value="Genomic_DNA"/>
</dbReference>
<feature type="compositionally biased region" description="Acidic residues" evidence="1">
    <location>
        <begin position="161"/>
        <end position="172"/>
    </location>
</feature>
<feature type="region of interest" description="Disordered" evidence="1">
    <location>
        <begin position="270"/>
        <end position="459"/>
    </location>
</feature>
<feature type="region of interest" description="Disordered" evidence="1">
    <location>
        <begin position="699"/>
        <end position="802"/>
    </location>
</feature>
<reference evidence="3 4" key="1">
    <citation type="submission" date="2024-04" db="EMBL/GenBank/DDBJ databases">
        <title>Phyllosticta paracitricarpa is synonymous to the EU quarantine fungus P. citricarpa based on phylogenomic analyses.</title>
        <authorList>
            <consortium name="Lawrence Berkeley National Laboratory"/>
            <person name="Van Ingen-Buijs V.A."/>
            <person name="Van Westerhoven A.C."/>
            <person name="Haridas S."/>
            <person name="Skiadas P."/>
            <person name="Martin F."/>
            <person name="Groenewald J.Z."/>
            <person name="Crous P.W."/>
            <person name="Seidl M.F."/>
        </authorList>
    </citation>
    <scope>NUCLEOTIDE SEQUENCE [LARGE SCALE GENOMIC DNA]</scope>
    <source>
        <strain evidence="3 4">CBS 123374</strain>
    </source>
</reference>
<organism evidence="3 4">
    <name type="scientific">Phyllosticta capitalensis</name>
    <dbReference type="NCBI Taxonomy" id="121624"/>
    <lineage>
        <taxon>Eukaryota</taxon>
        <taxon>Fungi</taxon>
        <taxon>Dikarya</taxon>
        <taxon>Ascomycota</taxon>
        <taxon>Pezizomycotina</taxon>
        <taxon>Dothideomycetes</taxon>
        <taxon>Dothideomycetes incertae sedis</taxon>
        <taxon>Botryosphaeriales</taxon>
        <taxon>Phyllostictaceae</taxon>
        <taxon>Phyllosticta</taxon>
    </lineage>
</organism>
<gene>
    <name evidence="3" type="ORF">HDK90DRAFT_546293</name>
</gene>
<dbReference type="Proteomes" id="UP001492380">
    <property type="component" value="Unassembled WGS sequence"/>
</dbReference>
<feature type="compositionally biased region" description="Polar residues" evidence="1">
    <location>
        <begin position="767"/>
        <end position="778"/>
    </location>
</feature>
<dbReference type="Pfam" id="PF25534">
    <property type="entry name" value="DUF7918"/>
    <property type="match status" value="1"/>
</dbReference>
<keyword evidence="4" id="KW-1185">Reference proteome</keyword>
<comment type="caution">
    <text evidence="3">The sequence shown here is derived from an EMBL/GenBank/DDBJ whole genome shotgun (WGS) entry which is preliminary data.</text>
</comment>
<feature type="domain" description="DUF7918" evidence="2">
    <location>
        <begin position="499"/>
        <end position="567"/>
    </location>
</feature>
<feature type="compositionally biased region" description="Basic and acidic residues" evidence="1">
    <location>
        <begin position="419"/>
        <end position="442"/>
    </location>
</feature>
<evidence type="ECO:0000313" key="4">
    <source>
        <dbReference type="Proteomes" id="UP001492380"/>
    </source>
</evidence>
<accession>A0ABR1YYV9</accession>
<evidence type="ECO:0000259" key="2">
    <source>
        <dbReference type="Pfam" id="PF25534"/>
    </source>
</evidence>
<dbReference type="InterPro" id="IPR057678">
    <property type="entry name" value="DUF7918"/>
</dbReference>
<sequence length="802" mass="89480">MPRLKDIKCSIELPPENEPLPEYHSVYTDGLVETYVAIPQEPRAFNIHVTSEGFIARGLAVFVFIDGVYQCMRFRGDLVEEDYGSQPQDTEVDFRFRQKEEKVKDDRFIAREWRFDKLNVAATDAKAHRTDEIGTIEVVVLRLRGMEAPAEVRAMYSGYDGADDDSDEESEDNFGAAFDGPSDFRESKRPPRDKESLVVAPSSTTGTSTATRDLVPGDGYYNLYRPYGRRNSATPSELADQAARRRFRPGVDYRDGKVFWTRPKDLFTVPAETMNGSDSPRGSLVSEANRRPAQDRERGRNHSRRGTKVGAADAKDSTEQPATTWDNNADVAQPGPWDGNGDTKSQKSKSSKSSQKNDDANFNSAGWDNPVDTENAQGDTGNAADDNTKDDNANANEWDNNNVNTSAWPDNNVDTSGDWNKDNGSKKDEQAAVEPSVKDNGSHKTKSRRSSKAPSSISYMHVPSIPEEPVFKSYWKDWHKRPAEQKSRIQKYVENAPSDFTVAPTEVPEQVPERVAKKRGLDHQVYAGKATHYHHRLGVPVYKDTMEHPYAVFRYKYRSRETLEKMLGPKILEKVKKQEKQQKLMNMSKEELVEQLMKKTSISGKSGSAKPSVKAPEAAEATRTTSWVEEQAKVPSESRPKSRSSKEPVICDKCDTKMKKDDSWWHCEPCDQDLCRGCVKKDVWCKDDDHQLERWAILSDGEPGGNAEWLQPKKKSKNGGSQSGKSSGNGGGSQKAKSASKHGSSKGSKNGGSQAGDQWKNAGWDNQDASGGQDGNWNNDEKKDDKKETSSNCAAWDAGGQW</sequence>
<feature type="compositionally biased region" description="Low complexity" evidence="1">
    <location>
        <begin position="202"/>
        <end position="211"/>
    </location>
</feature>
<protein>
    <recommendedName>
        <fullName evidence="2">DUF7918 domain-containing protein</fullName>
    </recommendedName>
</protein>
<feature type="compositionally biased region" description="Polar residues" evidence="1">
    <location>
        <begin position="360"/>
        <end position="378"/>
    </location>
</feature>
<evidence type="ECO:0000313" key="3">
    <source>
        <dbReference type="EMBL" id="KAK8243903.1"/>
    </source>
</evidence>
<feature type="compositionally biased region" description="Basic and acidic residues" evidence="1">
    <location>
        <begin position="779"/>
        <end position="789"/>
    </location>
</feature>
<feature type="compositionally biased region" description="Basic and acidic residues" evidence="1">
    <location>
        <begin position="630"/>
        <end position="648"/>
    </location>
</feature>
<proteinExistence type="predicted"/>
<feature type="compositionally biased region" description="Basic and acidic residues" evidence="1">
    <location>
        <begin position="288"/>
        <end position="300"/>
    </location>
</feature>
<feature type="region of interest" description="Disordered" evidence="1">
    <location>
        <begin position="600"/>
        <end position="648"/>
    </location>
</feature>
<feature type="compositionally biased region" description="Polar residues" evidence="1">
    <location>
        <begin position="405"/>
        <end position="418"/>
    </location>
</feature>
<feature type="compositionally biased region" description="Low complexity" evidence="1">
    <location>
        <begin position="393"/>
        <end position="404"/>
    </location>
</feature>
<name>A0ABR1YYV9_9PEZI</name>
<evidence type="ECO:0000256" key="1">
    <source>
        <dbReference type="SAM" id="MobiDB-lite"/>
    </source>
</evidence>
<feature type="compositionally biased region" description="Basic and acidic residues" evidence="1">
    <location>
        <begin position="182"/>
        <end position="196"/>
    </location>
</feature>